<reference evidence="1" key="1">
    <citation type="submission" date="2014-08" db="EMBL/GenBank/DDBJ databases">
        <title>Draft genome sequences of Sphingobium herbicidovorans.</title>
        <authorList>
            <person name="Gan H.M."/>
            <person name="Gan H.Y."/>
            <person name="Savka M.A."/>
        </authorList>
    </citation>
    <scope>NUCLEOTIDE SEQUENCE [LARGE SCALE GENOMIC DNA]</scope>
    <source>
        <strain evidence="1">NBRC 16415</strain>
    </source>
</reference>
<dbReference type="STRING" id="76947.GCA_002080435_02381"/>
<evidence type="ECO:0000313" key="2">
    <source>
        <dbReference type="Proteomes" id="UP000024284"/>
    </source>
</evidence>
<gene>
    <name evidence="1" type="ORF">BV98_000566</name>
</gene>
<sequence>MQNLVSILSGSTEISDGLTMRACNVAPYQQCVLTENESSVISVFAPEIVARGTDYDAPTYSVTEADRVGVHHSASAILVHGRVSAIIDQVRDVPIRLLNVICPRHSRAIFTHLLKKIVKINQGLCNHRRSNSRIHAAPKRLSSHELVNSTDGSRDGAGVHPSIFFGFAFARHTASRLADFVSSTARASLARGAA</sequence>
<proteinExistence type="predicted"/>
<name>A0A086PE90_SPHHM</name>
<keyword evidence="2" id="KW-1185">Reference proteome</keyword>
<evidence type="ECO:0000313" key="1">
    <source>
        <dbReference type="EMBL" id="KFG91708.1"/>
    </source>
</evidence>
<protein>
    <submittedName>
        <fullName evidence="1">Uncharacterized protein</fullName>
    </submittedName>
</protein>
<dbReference type="Proteomes" id="UP000024284">
    <property type="component" value="Unassembled WGS sequence"/>
</dbReference>
<organism evidence="1 2">
    <name type="scientific">Sphingobium herbicidovorans (strain ATCC 700291 / DSM 11019 / CCUG 56400 / KCTC 2939 / LMG 18315 / NBRC 16415 / MH)</name>
    <name type="common">Sphingomonas herbicidovorans</name>
    <dbReference type="NCBI Taxonomy" id="1219045"/>
    <lineage>
        <taxon>Bacteria</taxon>
        <taxon>Pseudomonadati</taxon>
        <taxon>Pseudomonadota</taxon>
        <taxon>Alphaproteobacteria</taxon>
        <taxon>Sphingomonadales</taxon>
        <taxon>Sphingomonadaceae</taxon>
        <taxon>Sphingobium</taxon>
    </lineage>
</organism>
<dbReference type="EMBL" id="JFZA02000002">
    <property type="protein sequence ID" value="KFG91708.1"/>
    <property type="molecule type" value="Genomic_DNA"/>
</dbReference>
<comment type="caution">
    <text evidence="1">The sequence shown here is derived from an EMBL/GenBank/DDBJ whole genome shotgun (WGS) entry which is preliminary data.</text>
</comment>
<accession>A0A086PE90</accession>
<dbReference type="AlphaFoldDB" id="A0A086PE90"/>